<dbReference type="GO" id="GO:0005525">
    <property type="term" value="F:GTP binding"/>
    <property type="evidence" value="ECO:0007669"/>
    <property type="project" value="UniProtKB-KW"/>
</dbReference>
<proteinExistence type="predicted"/>
<dbReference type="Pfam" id="PF22042">
    <property type="entry name" value="EF-G_D2"/>
    <property type="match status" value="1"/>
</dbReference>
<evidence type="ECO:0000259" key="5">
    <source>
        <dbReference type="Pfam" id="PF22042"/>
    </source>
</evidence>
<dbReference type="GO" id="GO:0032790">
    <property type="term" value="P:ribosome disassembly"/>
    <property type="evidence" value="ECO:0007669"/>
    <property type="project" value="TreeGrafter"/>
</dbReference>
<evidence type="ECO:0000259" key="4">
    <source>
        <dbReference type="Pfam" id="PF14492"/>
    </source>
</evidence>
<dbReference type="InterPro" id="IPR041095">
    <property type="entry name" value="EFG_II"/>
</dbReference>
<evidence type="ECO:0000256" key="3">
    <source>
        <dbReference type="ARBA" id="ARBA00023134"/>
    </source>
</evidence>
<keyword evidence="3" id="KW-0342">GTP-binding</keyword>
<comment type="caution">
    <text evidence="6">The sequence shown here is derived from an EMBL/GenBank/DDBJ whole genome shotgun (WGS) entry which is preliminary data.</text>
</comment>
<feature type="domain" description="Elongation Factor G" evidence="4">
    <location>
        <begin position="106"/>
        <end position="141"/>
    </location>
</feature>
<name>X1NXB8_9ZZZZ</name>
<dbReference type="CDD" id="cd04088">
    <property type="entry name" value="EFG_mtEFG_II"/>
    <property type="match status" value="1"/>
</dbReference>
<gene>
    <name evidence="6" type="ORF">S06H3_24339</name>
</gene>
<dbReference type="GO" id="GO:0006412">
    <property type="term" value="P:translation"/>
    <property type="evidence" value="ECO:0007669"/>
    <property type="project" value="UniProtKB-KW"/>
</dbReference>
<reference evidence="6" key="1">
    <citation type="journal article" date="2014" name="Front. Microbiol.">
        <title>High frequency of phylogenetically diverse reductive dehalogenase-homologous genes in deep subseafloor sedimentary metagenomes.</title>
        <authorList>
            <person name="Kawai M."/>
            <person name="Futagami T."/>
            <person name="Toyoda A."/>
            <person name="Takaki Y."/>
            <person name="Nishi S."/>
            <person name="Hori S."/>
            <person name="Arai W."/>
            <person name="Tsubouchi T."/>
            <person name="Morono Y."/>
            <person name="Uchiyama I."/>
            <person name="Ito T."/>
            <person name="Fujiyama A."/>
            <person name="Inagaki F."/>
            <person name="Takami H."/>
        </authorList>
    </citation>
    <scope>NUCLEOTIDE SEQUENCE</scope>
    <source>
        <strain evidence="6">Expedition CK06-06</strain>
    </source>
</reference>
<dbReference type="PANTHER" id="PTHR43261">
    <property type="entry name" value="TRANSLATION ELONGATION FACTOR G-RELATED"/>
    <property type="match status" value="1"/>
</dbReference>
<dbReference type="EMBL" id="BARV01013505">
    <property type="protein sequence ID" value="GAI23309.1"/>
    <property type="molecule type" value="Genomic_DNA"/>
</dbReference>
<dbReference type="Pfam" id="PF14492">
    <property type="entry name" value="EFG_III"/>
    <property type="match status" value="1"/>
</dbReference>
<feature type="non-terminal residue" evidence="6">
    <location>
        <position position="1"/>
    </location>
</feature>
<feature type="non-terminal residue" evidence="6">
    <location>
        <position position="143"/>
    </location>
</feature>
<dbReference type="Gene3D" id="2.40.30.10">
    <property type="entry name" value="Translation factors"/>
    <property type="match status" value="1"/>
</dbReference>
<evidence type="ECO:0000256" key="1">
    <source>
        <dbReference type="ARBA" id="ARBA00022741"/>
    </source>
</evidence>
<dbReference type="InterPro" id="IPR035647">
    <property type="entry name" value="EFG_III/V"/>
</dbReference>
<dbReference type="SUPFAM" id="SSF54980">
    <property type="entry name" value="EF-G C-terminal domain-like"/>
    <property type="match status" value="1"/>
</dbReference>
<evidence type="ECO:0000313" key="6">
    <source>
        <dbReference type="EMBL" id="GAI23309.1"/>
    </source>
</evidence>
<dbReference type="SUPFAM" id="SSF50447">
    <property type="entry name" value="Translation proteins"/>
    <property type="match status" value="1"/>
</dbReference>
<evidence type="ECO:0008006" key="7">
    <source>
        <dbReference type="Google" id="ProtNLM"/>
    </source>
</evidence>
<dbReference type="AlphaFoldDB" id="X1NXB8"/>
<dbReference type="InterPro" id="IPR053905">
    <property type="entry name" value="EF-G-like_DII"/>
</dbReference>
<dbReference type="PANTHER" id="PTHR43261:SF1">
    <property type="entry name" value="RIBOSOME-RELEASING FACTOR 2, MITOCHONDRIAL"/>
    <property type="match status" value="1"/>
</dbReference>
<keyword evidence="2" id="KW-0648">Protein biosynthesis</keyword>
<organism evidence="6">
    <name type="scientific">marine sediment metagenome</name>
    <dbReference type="NCBI Taxonomy" id="412755"/>
    <lineage>
        <taxon>unclassified sequences</taxon>
        <taxon>metagenomes</taxon>
        <taxon>ecological metagenomes</taxon>
    </lineage>
</organism>
<feature type="domain" description="Elongation factor G-like" evidence="5">
    <location>
        <begin position="11"/>
        <end position="94"/>
    </location>
</feature>
<dbReference type="InterPro" id="IPR009000">
    <property type="entry name" value="Transl_B-barrel_sf"/>
</dbReference>
<accession>X1NXB8</accession>
<dbReference type="Gene3D" id="3.30.70.870">
    <property type="entry name" value="Elongation Factor G (Translational Gtpase), domain 3"/>
    <property type="match status" value="1"/>
</dbReference>
<evidence type="ECO:0000256" key="2">
    <source>
        <dbReference type="ARBA" id="ARBA00022917"/>
    </source>
</evidence>
<sequence length="143" mass="15416">SPLVKIDPNGPFSALVFKTFSEPHLGIINYLKIYSGKVSTGSDVFNNTKSSSERIGQIAFVRGKTRIETKEGETGDIVAVVKLKDTGTNDVLCDPKKRVSISKISFPEPVVNMAVYPKSKGEEEKIANALATAMRGDPTLKSG</sequence>
<keyword evidence="1" id="KW-0547">Nucleotide-binding</keyword>
<protein>
    <recommendedName>
        <fullName evidence="7">Elongation factor EFG domain-containing protein</fullName>
    </recommendedName>
</protein>